<keyword evidence="1" id="KW-1133">Transmembrane helix</keyword>
<keyword evidence="1" id="KW-0812">Transmembrane</keyword>
<accession>A0ABR1FV71</accession>
<name>A0ABR1FV71_AURAN</name>
<keyword evidence="3" id="KW-1185">Reference proteome</keyword>
<feature type="transmembrane region" description="Helical" evidence="1">
    <location>
        <begin position="220"/>
        <end position="239"/>
    </location>
</feature>
<organism evidence="2 3">
    <name type="scientific">Aureococcus anophagefferens</name>
    <name type="common">Harmful bloom alga</name>
    <dbReference type="NCBI Taxonomy" id="44056"/>
    <lineage>
        <taxon>Eukaryota</taxon>
        <taxon>Sar</taxon>
        <taxon>Stramenopiles</taxon>
        <taxon>Ochrophyta</taxon>
        <taxon>Pelagophyceae</taxon>
        <taxon>Pelagomonadales</taxon>
        <taxon>Pelagomonadaceae</taxon>
        <taxon>Aureococcus</taxon>
    </lineage>
</organism>
<dbReference type="EMBL" id="JBBJCI010000226">
    <property type="protein sequence ID" value="KAK7239133.1"/>
    <property type="molecule type" value="Genomic_DNA"/>
</dbReference>
<comment type="caution">
    <text evidence="2">The sequence shown here is derived from an EMBL/GenBank/DDBJ whole genome shotgun (WGS) entry which is preliminary data.</text>
</comment>
<dbReference type="Proteomes" id="UP001363151">
    <property type="component" value="Unassembled WGS sequence"/>
</dbReference>
<evidence type="ECO:0008006" key="4">
    <source>
        <dbReference type="Google" id="ProtNLM"/>
    </source>
</evidence>
<keyword evidence="1" id="KW-0472">Membrane</keyword>
<protein>
    <recommendedName>
        <fullName evidence="4">EF-hand domain-containing protein</fullName>
    </recommendedName>
</protein>
<evidence type="ECO:0000256" key="1">
    <source>
        <dbReference type="SAM" id="Phobius"/>
    </source>
</evidence>
<evidence type="ECO:0000313" key="3">
    <source>
        <dbReference type="Proteomes" id="UP001363151"/>
    </source>
</evidence>
<gene>
    <name evidence="2" type="ORF">SO694_00027268</name>
</gene>
<evidence type="ECO:0000313" key="2">
    <source>
        <dbReference type="EMBL" id="KAK7239133.1"/>
    </source>
</evidence>
<feature type="transmembrane region" description="Helical" evidence="1">
    <location>
        <begin position="319"/>
        <end position="344"/>
    </location>
</feature>
<proteinExistence type="predicted"/>
<reference evidence="2 3" key="1">
    <citation type="submission" date="2024-03" db="EMBL/GenBank/DDBJ databases">
        <title>Aureococcus anophagefferens CCMP1851 and Kratosvirus quantuckense: Draft genome of a second virus-susceptible host strain in the model system.</title>
        <authorList>
            <person name="Chase E."/>
            <person name="Truchon A.R."/>
            <person name="Schepens W."/>
            <person name="Wilhelm S.W."/>
        </authorList>
    </citation>
    <scope>NUCLEOTIDE SEQUENCE [LARGE SCALE GENOMIC DNA]</scope>
    <source>
        <strain evidence="2 3">CCMP1851</strain>
    </source>
</reference>
<sequence>MLMPRAYEHGVQPSRDVHCVALAARADVRGLRAAAAPRDARAAPAHVRATHARLPASQVRATQPRLRAPHVRATHARLLAPRRAAKDDDVLSSVGNATAGLVEGAVRSVTGDGSYKFGDITKRAVAGLTGKDGTFGDLNDDGVVDEKDAALALQMVGDRAKSAVTSFTGKEDYEFGDVGRKILSETERAANELRASYFNDLPAELSRAMFSGLNAKQREALMVAVASYGSVLVLTWSLVSNAMTGLKVVASWAYATRTAAAASRWSEFIRTIYTLRLFEAALLPLKALAAYALVPRYHALVLRLEPRVPLREKTTLHRALALALTYVLGTAAVGAATALGVLLVPRPAPNFCL</sequence>